<reference evidence="2" key="1">
    <citation type="submission" date="2017-09" db="EMBL/GenBank/DDBJ databases">
        <title>Depth-based differentiation of microbial function through sediment-hosted aquifers and enrichment of novel symbionts in the deep terrestrial subsurface.</title>
        <authorList>
            <person name="Probst A.J."/>
            <person name="Ladd B."/>
            <person name="Jarett J.K."/>
            <person name="Geller-Mcgrath D.E."/>
            <person name="Sieber C.M.K."/>
            <person name="Emerson J.B."/>
            <person name="Anantharaman K."/>
            <person name="Thomas B.C."/>
            <person name="Malmstrom R."/>
            <person name="Stieglmeier M."/>
            <person name="Klingl A."/>
            <person name="Woyke T."/>
            <person name="Ryan C.M."/>
            <person name="Banfield J.F."/>
        </authorList>
    </citation>
    <scope>NUCLEOTIDE SEQUENCE [LARGE SCALE GENOMIC DNA]</scope>
</reference>
<comment type="caution">
    <text evidence="1">The sequence shown here is derived from an EMBL/GenBank/DDBJ whole genome shotgun (WGS) entry which is preliminary data.</text>
</comment>
<proteinExistence type="predicted"/>
<evidence type="ECO:0000313" key="2">
    <source>
        <dbReference type="Proteomes" id="UP000229056"/>
    </source>
</evidence>
<protein>
    <submittedName>
        <fullName evidence="1">Uncharacterized protein</fullName>
    </submittedName>
</protein>
<dbReference type="AlphaFoldDB" id="A0A2H0W2X2"/>
<gene>
    <name evidence="1" type="ORF">COT80_02850</name>
</gene>
<organism evidence="1 2">
    <name type="scientific">Candidatus Buchananbacteria bacterium CG10_big_fil_rev_8_21_14_0_10_33_19</name>
    <dbReference type="NCBI Taxonomy" id="1974525"/>
    <lineage>
        <taxon>Bacteria</taxon>
        <taxon>Candidatus Buchananiibacteriota</taxon>
    </lineage>
</organism>
<accession>A0A2H0W2X2</accession>
<dbReference type="EMBL" id="PEZY01000012">
    <property type="protein sequence ID" value="PIS05684.1"/>
    <property type="molecule type" value="Genomic_DNA"/>
</dbReference>
<name>A0A2H0W2X2_9BACT</name>
<evidence type="ECO:0000313" key="1">
    <source>
        <dbReference type="EMBL" id="PIS05684.1"/>
    </source>
</evidence>
<sequence length="152" mass="18034">MDLKKINEFSAAKIYIRSLKLNFSDKDFEFPPQYDNIDIVYKPLNFKFQITSVDGGPNKLLRHGQYEYQIKVDKLIEEYVLFPINKKYDAYKGGGVDDIILLIHVLRKPFRDNLFDLEIDKNIGIIKECALRSKFKSIYLVFDFKNEVIRIW</sequence>
<dbReference type="Proteomes" id="UP000229056">
    <property type="component" value="Unassembled WGS sequence"/>
</dbReference>